<accession>A0A179HPE9</accession>
<gene>
    <name evidence="2" type="ORF">VFPFJ_04056</name>
</gene>
<comment type="caution">
    <text evidence="2">The sequence shown here is derived from an EMBL/GenBank/DDBJ whole genome shotgun (WGS) entry which is preliminary data.</text>
</comment>
<evidence type="ECO:0000313" key="3">
    <source>
        <dbReference type="Proteomes" id="UP000078340"/>
    </source>
</evidence>
<evidence type="ECO:0000313" key="2">
    <source>
        <dbReference type="EMBL" id="OAQ92316.1"/>
    </source>
</evidence>
<proteinExistence type="predicted"/>
<protein>
    <submittedName>
        <fullName evidence="2">Uncharacterized protein</fullName>
    </submittedName>
</protein>
<organism evidence="2 3">
    <name type="scientific">Purpureocillium lilacinum</name>
    <name type="common">Paecilomyces lilacinus</name>
    <dbReference type="NCBI Taxonomy" id="33203"/>
    <lineage>
        <taxon>Eukaryota</taxon>
        <taxon>Fungi</taxon>
        <taxon>Dikarya</taxon>
        <taxon>Ascomycota</taxon>
        <taxon>Pezizomycotina</taxon>
        <taxon>Sordariomycetes</taxon>
        <taxon>Hypocreomycetidae</taxon>
        <taxon>Hypocreales</taxon>
        <taxon>Ophiocordycipitaceae</taxon>
        <taxon>Purpureocillium</taxon>
    </lineage>
</organism>
<dbReference type="Proteomes" id="UP000078340">
    <property type="component" value="Unassembled WGS sequence"/>
</dbReference>
<reference evidence="2 3" key="1">
    <citation type="submission" date="2016-02" db="EMBL/GenBank/DDBJ databases">
        <title>Biosynthesis of antibiotic leucinostatins and their inhibition on Phytophthora in bio-control Purpureocillium lilacinum.</title>
        <authorList>
            <person name="Wang G."/>
            <person name="Liu Z."/>
            <person name="Lin R."/>
            <person name="Li E."/>
            <person name="Mao Z."/>
            <person name="Ling J."/>
            <person name="Yin W."/>
            <person name="Xie B."/>
        </authorList>
    </citation>
    <scope>NUCLEOTIDE SEQUENCE [LARGE SCALE GENOMIC DNA]</scope>
    <source>
        <strain evidence="2">PLFJ-1</strain>
    </source>
</reference>
<dbReference type="AlphaFoldDB" id="A0A179HPE9"/>
<evidence type="ECO:0000256" key="1">
    <source>
        <dbReference type="SAM" id="MobiDB-lite"/>
    </source>
</evidence>
<sequence>MRYSINWATLTGACAVNSRQIAERAPFSLILRCGLRKQIGALRDRGAPFSIPLAAAEVAQLPISRPHLVLGPKAVRVRVARTSECRAVEDDGRAVDYISRPGKDIGFRSRSPCRGGHHDRVAPEEGGNEGVEQSGPHG</sequence>
<feature type="region of interest" description="Disordered" evidence="1">
    <location>
        <begin position="102"/>
        <end position="138"/>
    </location>
</feature>
<dbReference type="EMBL" id="LSBI01000003">
    <property type="protein sequence ID" value="OAQ92316.1"/>
    <property type="molecule type" value="Genomic_DNA"/>
</dbReference>
<name>A0A179HPE9_PURLI</name>